<reference evidence="1" key="1">
    <citation type="submission" date="2018-06" db="EMBL/GenBank/DDBJ databases">
        <authorList>
            <person name="Zhirakovskaya E."/>
        </authorList>
    </citation>
    <scope>NUCLEOTIDE SEQUENCE</scope>
</reference>
<name>A0A3B1CGN3_9ZZZZ</name>
<protein>
    <submittedName>
        <fullName evidence="1">Uncharacterized protein</fullName>
    </submittedName>
</protein>
<accession>A0A3B1CGN3</accession>
<dbReference type="AlphaFoldDB" id="A0A3B1CGN3"/>
<dbReference type="SUPFAM" id="SSF55486">
    <property type="entry name" value="Metalloproteases ('zincins'), catalytic domain"/>
    <property type="match status" value="1"/>
</dbReference>
<sequence length="126" mass="14645">EYSYQRQCVDMGWIEPPSDFGNGGDNKYDIYMYMNEYGDDAITNIDIQDGWNEEWAPSYIFIGPNSYIGGDLKVTVAHEFNHALQMAYSYKDMYNSVPAQWFAENTATLIAEVTWNYKFNNRKLST</sequence>
<gene>
    <name evidence="1" type="ORF">MNBD_IGNAVI01-1511</name>
</gene>
<feature type="non-terminal residue" evidence="1">
    <location>
        <position position="1"/>
    </location>
</feature>
<dbReference type="EMBL" id="UOGD01000308">
    <property type="protein sequence ID" value="VAX25731.1"/>
    <property type="molecule type" value="Genomic_DNA"/>
</dbReference>
<proteinExistence type="predicted"/>
<organism evidence="1">
    <name type="scientific">hydrothermal vent metagenome</name>
    <dbReference type="NCBI Taxonomy" id="652676"/>
    <lineage>
        <taxon>unclassified sequences</taxon>
        <taxon>metagenomes</taxon>
        <taxon>ecological metagenomes</taxon>
    </lineage>
</organism>
<evidence type="ECO:0000313" key="1">
    <source>
        <dbReference type="EMBL" id="VAX25731.1"/>
    </source>
</evidence>